<dbReference type="Gene3D" id="1.20.1260.10">
    <property type="match status" value="1"/>
</dbReference>
<dbReference type="OrthoDB" id="9795056at2"/>
<dbReference type="Pfam" id="PF05974">
    <property type="entry name" value="DUF892"/>
    <property type="match status" value="1"/>
</dbReference>
<dbReference type="InterPro" id="IPR047114">
    <property type="entry name" value="YciF"/>
</dbReference>
<reference evidence="2 3" key="1">
    <citation type="submission" date="2017-09" db="EMBL/GenBank/DDBJ databases">
        <title>Sphingomonas panjinensis sp.nov., isolated from oil-contaminated soil.</title>
        <authorList>
            <person name="Wang L."/>
            <person name="Chen L."/>
        </authorList>
    </citation>
    <scope>NUCLEOTIDE SEQUENCE [LARGE SCALE GENOMIC DNA]</scope>
    <source>
        <strain evidence="2 3">FW-11</strain>
    </source>
</reference>
<keyword evidence="3" id="KW-1185">Reference proteome</keyword>
<gene>
    <name evidence="2" type="ORF">CLG96_05395</name>
</gene>
<feature type="compositionally biased region" description="Basic and acidic residues" evidence="1">
    <location>
        <begin position="170"/>
        <end position="181"/>
    </location>
</feature>
<evidence type="ECO:0000256" key="1">
    <source>
        <dbReference type="SAM" id="MobiDB-lite"/>
    </source>
</evidence>
<dbReference type="AlphaFoldDB" id="A0A2T5FZ92"/>
<dbReference type="SUPFAM" id="SSF47240">
    <property type="entry name" value="Ferritin-like"/>
    <property type="match status" value="1"/>
</dbReference>
<organism evidence="2 3">
    <name type="scientific">Sphingomonas oleivorans</name>
    <dbReference type="NCBI Taxonomy" id="1735121"/>
    <lineage>
        <taxon>Bacteria</taxon>
        <taxon>Pseudomonadati</taxon>
        <taxon>Pseudomonadota</taxon>
        <taxon>Alphaproteobacteria</taxon>
        <taxon>Sphingomonadales</taxon>
        <taxon>Sphingomonadaceae</taxon>
        <taxon>Sphingomonas</taxon>
    </lineage>
</organism>
<dbReference type="PANTHER" id="PTHR30565:SF9">
    <property type="entry name" value="PROTEIN YCIF"/>
    <property type="match status" value="1"/>
</dbReference>
<name>A0A2T5FZ92_9SPHN</name>
<dbReference type="InterPro" id="IPR012347">
    <property type="entry name" value="Ferritin-like"/>
</dbReference>
<feature type="region of interest" description="Disordered" evidence="1">
    <location>
        <begin position="158"/>
        <end position="181"/>
    </location>
</feature>
<comment type="caution">
    <text evidence="2">The sequence shown here is derived from an EMBL/GenBank/DDBJ whole genome shotgun (WGS) entry which is preliminary data.</text>
</comment>
<evidence type="ECO:0000313" key="3">
    <source>
        <dbReference type="Proteomes" id="UP000244162"/>
    </source>
</evidence>
<protein>
    <submittedName>
        <fullName evidence="2">Uncharacterized protein</fullName>
    </submittedName>
</protein>
<dbReference type="Proteomes" id="UP000244162">
    <property type="component" value="Unassembled WGS sequence"/>
</dbReference>
<accession>A0A2T5FZ92</accession>
<proteinExistence type="predicted"/>
<dbReference type="EMBL" id="NWBU01000005">
    <property type="protein sequence ID" value="PTQ12016.1"/>
    <property type="molecule type" value="Genomic_DNA"/>
</dbReference>
<dbReference type="InterPro" id="IPR009078">
    <property type="entry name" value="Ferritin-like_SF"/>
</dbReference>
<dbReference type="InterPro" id="IPR010287">
    <property type="entry name" value="DUF892_YciF-like"/>
</dbReference>
<dbReference type="PANTHER" id="PTHR30565">
    <property type="entry name" value="PROTEIN YCIF"/>
    <property type="match status" value="1"/>
</dbReference>
<evidence type="ECO:0000313" key="2">
    <source>
        <dbReference type="EMBL" id="PTQ12016.1"/>
    </source>
</evidence>
<sequence>MAAAPKTAQDILVKELKEIYSAERQLSRAVPKLVKKIGSEPLRAKLDERREQGARLVEELDNVFEEMDVTRARPKNVAVEGLIEDINLHVEEIQEPTLLDSELLAAVQKVEHYCIAAWGTSASLGRLLGEQQTVQVMERALEEGKRFDQDLTDLAEKEINPAMLASGERQGTRSGRERQQV</sequence>
<dbReference type="RefSeq" id="WP_107966879.1">
    <property type="nucleotide sequence ID" value="NZ_NWBU01000005.1"/>
</dbReference>